<evidence type="ECO:0000313" key="4">
    <source>
        <dbReference type="EMBL" id="CDQ87888.1"/>
    </source>
</evidence>
<dbReference type="Proteomes" id="UP000193380">
    <property type="component" value="Unassembled WGS sequence"/>
</dbReference>
<feature type="compositionally biased region" description="Low complexity" evidence="1">
    <location>
        <begin position="299"/>
        <end position="316"/>
    </location>
</feature>
<name>A0A060Y7J5_ONCMY</name>
<evidence type="ECO:0000256" key="1">
    <source>
        <dbReference type="SAM" id="MobiDB-lite"/>
    </source>
</evidence>
<protein>
    <recommendedName>
        <fullName evidence="6">Cell morphogenesis protein C-terminal domain-containing protein</fullName>
    </recommendedName>
</protein>
<sequence>MSRQDLIELLAKLTIHMDEELRGLAFTTLQALMLDFPEWREDVLSGFVYFIVREVTDIHPTLLDNAIKMLLQLISQWRQAVQTSNKQGPGSGPSLPLERSPLWGVLHVVEGLALVVLCSCRPATRRLAVNVLKEVRALHTALGIAKGDEELAIDVMDRQSASVLESFIHLTGADQTNLLYCPSGIDLQTLAEWSSSPISHQFDVVSPSHIWVFAHVTQGQDPWVISLSSYLRQEHLPKHCPTALNYAWMFAYTRLQLLSPQVDINSPINAKKLNSLSSSGDSYVGLWRNYLILCCSSATSSPNSSSSSTSGSIRCSPPETLASTPDSGYSYDSKIIGTPSPSSLFKHVVPMMRSESMDITESLVLGLGRTNPLAFSRPVCMWLVVIFFVVLMLCCGPVADNVGLSSDGYLYKWLDNILDSQDRKVHQLGCEAVMLLLELNPDQSNLMFWAVDRCYTGSRRVAAGCFRAIANVFHNRHVQINFSDFIFDTVVLLNLILFKAADSSRDIYEVAMQLLQILEPKLFRYAHKLEIQRTDGILSPPSPLPHLYSVSYYQLSEELARTYPELTLPIFSEVSQRIQTAHPGGRQVMLHYLLPWMNNVELVDFKPSPRRHEETPICEDEEDAHERDMMVNSRRWLRGEGWGSPHATTMVLNNLMFMTAKVQPQPTTHTKCTLLLING</sequence>
<dbReference type="SUPFAM" id="SSF48371">
    <property type="entry name" value="ARM repeat"/>
    <property type="match status" value="1"/>
</dbReference>
<dbReference type="AlphaFoldDB" id="A0A060Y7J5"/>
<feature type="domain" description="Cell morphogenesis protein N-terminal" evidence="2">
    <location>
        <begin position="1"/>
        <end position="77"/>
    </location>
</feature>
<evidence type="ECO:0008006" key="6">
    <source>
        <dbReference type="Google" id="ProtNLM"/>
    </source>
</evidence>
<evidence type="ECO:0000313" key="5">
    <source>
        <dbReference type="Proteomes" id="UP000193380"/>
    </source>
</evidence>
<reference evidence="4" key="1">
    <citation type="journal article" date="2014" name="Nat. Commun.">
        <title>The rainbow trout genome provides novel insights into evolution after whole-genome duplication in vertebrates.</title>
        <authorList>
            <person name="Berthelot C."/>
            <person name="Brunet F."/>
            <person name="Chalopin D."/>
            <person name="Juanchich A."/>
            <person name="Bernard M."/>
            <person name="Noel B."/>
            <person name="Bento P."/>
            <person name="Da Silva C."/>
            <person name="Labadie K."/>
            <person name="Alberti A."/>
            <person name="Aury J.M."/>
            <person name="Louis A."/>
            <person name="Dehais P."/>
            <person name="Bardou P."/>
            <person name="Montfort J."/>
            <person name="Klopp C."/>
            <person name="Cabau C."/>
            <person name="Gaspin C."/>
            <person name="Thorgaard G.H."/>
            <person name="Boussaha M."/>
            <person name="Quillet E."/>
            <person name="Guyomard R."/>
            <person name="Galiana D."/>
            <person name="Bobe J."/>
            <person name="Volff J.N."/>
            <person name="Genet C."/>
            <person name="Wincker P."/>
            <person name="Jaillon O."/>
            <person name="Roest Crollius H."/>
            <person name="Guiguen Y."/>
        </authorList>
    </citation>
    <scope>NUCLEOTIDE SEQUENCE [LARGE SCALE GENOMIC DNA]</scope>
</reference>
<accession>A0A060Y7J5</accession>
<dbReference type="PANTHER" id="PTHR12295">
    <property type="entry name" value="FURRY-RELATED"/>
    <property type="match status" value="1"/>
</dbReference>
<dbReference type="GO" id="GO:0005938">
    <property type="term" value="C:cell cortex"/>
    <property type="evidence" value="ECO:0007669"/>
    <property type="project" value="TreeGrafter"/>
</dbReference>
<dbReference type="STRING" id="8022.A0A060Y7J5"/>
<dbReference type="PaxDb" id="8022-A0A060Y7J5"/>
<reference evidence="4" key="2">
    <citation type="submission" date="2014-03" db="EMBL/GenBank/DDBJ databases">
        <authorList>
            <person name="Genoscope - CEA"/>
        </authorList>
    </citation>
    <scope>NUCLEOTIDE SEQUENCE</scope>
</reference>
<dbReference type="InterPro" id="IPR039867">
    <property type="entry name" value="Furry/Tao3/Mor2"/>
</dbReference>
<dbReference type="InterPro" id="IPR025614">
    <property type="entry name" value="Cell_morpho_N"/>
</dbReference>
<dbReference type="InterPro" id="IPR029473">
    <property type="entry name" value="MOR2-PAG1_mid"/>
</dbReference>
<dbReference type="GO" id="GO:0030427">
    <property type="term" value="C:site of polarized growth"/>
    <property type="evidence" value="ECO:0007669"/>
    <property type="project" value="TreeGrafter"/>
</dbReference>
<evidence type="ECO:0000259" key="2">
    <source>
        <dbReference type="Pfam" id="PF14222"/>
    </source>
</evidence>
<dbReference type="Pfam" id="PF14222">
    <property type="entry name" value="MOR2-PAG1_N"/>
    <property type="match status" value="1"/>
</dbReference>
<evidence type="ECO:0000259" key="3">
    <source>
        <dbReference type="Pfam" id="PF14228"/>
    </source>
</evidence>
<dbReference type="EMBL" id="FR908215">
    <property type="protein sequence ID" value="CDQ87888.1"/>
    <property type="molecule type" value="Genomic_DNA"/>
</dbReference>
<dbReference type="InterPro" id="IPR016024">
    <property type="entry name" value="ARM-type_fold"/>
</dbReference>
<feature type="domain" description="Cell morphogenesis central region" evidence="3">
    <location>
        <begin position="432"/>
        <end position="606"/>
    </location>
</feature>
<dbReference type="PANTHER" id="PTHR12295:SF9">
    <property type="entry name" value="PROTEIN FURRY HOMOLOG-LIKE"/>
    <property type="match status" value="1"/>
</dbReference>
<dbReference type="GO" id="GO:0000902">
    <property type="term" value="P:cell morphogenesis"/>
    <property type="evidence" value="ECO:0007669"/>
    <property type="project" value="InterPro"/>
</dbReference>
<dbReference type="GO" id="GO:0031175">
    <property type="term" value="P:neuron projection development"/>
    <property type="evidence" value="ECO:0007669"/>
    <property type="project" value="TreeGrafter"/>
</dbReference>
<feature type="region of interest" description="Disordered" evidence="1">
    <location>
        <begin position="299"/>
        <end position="318"/>
    </location>
</feature>
<gene>
    <name evidence="4" type="ORF">GSONMT00037669001</name>
</gene>
<proteinExistence type="predicted"/>
<organism evidence="4 5">
    <name type="scientific">Oncorhynchus mykiss</name>
    <name type="common">Rainbow trout</name>
    <name type="synonym">Salmo gairdneri</name>
    <dbReference type="NCBI Taxonomy" id="8022"/>
    <lineage>
        <taxon>Eukaryota</taxon>
        <taxon>Metazoa</taxon>
        <taxon>Chordata</taxon>
        <taxon>Craniata</taxon>
        <taxon>Vertebrata</taxon>
        <taxon>Euteleostomi</taxon>
        <taxon>Actinopterygii</taxon>
        <taxon>Neopterygii</taxon>
        <taxon>Teleostei</taxon>
        <taxon>Protacanthopterygii</taxon>
        <taxon>Salmoniformes</taxon>
        <taxon>Salmonidae</taxon>
        <taxon>Salmoninae</taxon>
        <taxon>Oncorhynchus</taxon>
    </lineage>
</organism>
<dbReference type="Pfam" id="PF14228">
    <property type="entry name" value="MOR2-PAG1_mid"/>
    <property type="match status" value="1"/>
</dbReference>